<organism evidence="1 2">
    <name type="scientific">Klebsiella pneumoniae</name>
    <dbReference type="NCBI Taxonomy" id="573"/>
    <lineage>
        <taxon>Bacteria</taxon>
        <taxon>Pseudomonadati</taxon>
        <taxon>Pseudomonadota</taxon>
        <taxon>Gammaproteobacteria</taxon>
        <taxon>Enterobacterales</taxon>
        <taxon>Enterobacteriaceae</taxon>
        <taxon>Klebsiella/Raoultella group</taxon>
        <taxon>Klebsiella</taxon>
        <taxon>Klebsiella pneumoniae complex</taxon>
    </lineage>
</organism>
<accession>A0A2X3EP34</accession>
<protein>
    <submittedName>
        <fullName evidence="1">Lactate dehydrogenase</fullName>
    </submittedName>
</protein>
<name>A0A2X3EP34_KLEPN</name>
<dbReference type="EMBL" id="UAWN01000006">
    <property type="protein sequence ID" value="SQC12460.1"/>
    <property type="molecule type" value="Genomic_DNA"/>
</dbReference>
<dbReference type="Proteomes" id="UP000251088">
    <property type="component" value="Unassembled WGS sequence"/>
</dbReference>
<dbReference type="SUPFAM" id="SSF56176">
    <property type="entry name" value="FAD-binding/transporter-associated domain-like"/>
    <property type="match status" value="1"/>
</dbReference>
<dbReference type="InterPro" id="IPR036318">
    <property type="entry name" value="FAD-bd_PCMH-like_sf"/>
</dbReference>
<evidence type="ECO:0000313" key="2">
    <source>
        <dbReference type="Proteomes" id="UP000251088"/>
    </source>
</evidence>
<proteinExistence type="predicted"/>
<sequence length="50" mass="5383">MALLARVAAEPRFKSLIFTPRGGGTGTNGQALNGGIIVDMSRLYESHHRD</sequence>
<reference evidence="1 2" key="1">
    <citation type="submission" date="2018-06" db="EMBL/GenBank/DDBJ databases">
        <authorList>
            <consortium name="Pathogen Informatics"/>
            <person name="Doyle S."/>
        </authorList>
    </citation>
    <scope>NUCLEOTIDE SEQUENCE [LARGE SCALE GENOMIC DNA]</scope>
    <source>
        <strain evidence="1 2">NCTC9128</strain>
    </source>
</reference>
<evidence type="ECO:0000313" key="1">
    <source>
        <dbReference type="EMBL" id="SQC12460.1"/>
    </source>
</evidence>
<dbReference type="AlphaFoldDB" id="A0A2X3EP34"/>
<dbReference type="GO" id="GO:0050660">
    <property type="term" value="F:flavin adenine dinucleotide binding"/>
    <property type="evidence" value="ECO:0007669"/>
    <property type="project" value="InterPro"/>
</dbReference>
<gene>
    <name evidence="1" type="ORF">NCTC9128_01742</name>
</gene>